<feature type="signal peptide" evidence="1">
    <location>
        <begin position="1"/>
        <end position="21"/>
    </location>
</feature>
<proteinExistence type="predicted"/>
<feature type="chain" id="PRO_5034643881" description="Ankyrin repeat protein" evidence="1">
    <location>
        <begin position="22"/>
        <end position="984"/>
    </location>
</feature>
<keyword evidence="1" id="KW-0732">Signal</keyword>
<accession>A0A8H6K422</accession>
<dbReference type="SUPFAM" id="SSF48403">
    <property type="entry name" value="Ankyrin repeat"/>
    <property type="match status" value="1"/>
</dbReference>
<sequence length="984" mass="110469">MAEILGTVVGVVSLGLQVCSGLTTYLDGIQCQKDDVAATTRHSQSMQTFRNQLGYKDRVTTVTGTQDAFASLAQAVSTADTELRLLRDFIDKLCGKCVASRSSSTVDKVQKKLRYPFRWDHLELSMEGLPRRTRRFKPPFSDTLRRIEADGSTFRAEIRGKLDDIHQVSMQGRDTMHDISNADKPRIGTSDLRPPRALAHMEASHAAILDVQRRLDHARTITPPRSSVPEALEVLENMESSDIRVVLHRLLSKPDVLRIACEYAESRAEVAAPNQSEKLCTVGNDSSAFAIGSYARLLKCHCNPRQRLRQRTRNFGPVFFTKGAVTPRAHASGCPHAAWNGEQDFWWLGLALSKAVTVTLVSSTGAGGYGMSPEHVKYRPIHPNSPAFRMIDSCQDVPRPREDAVEYLPIVRLLWPDDDVLEEAMATDCPLDFGLVPGSIGNHFLLNESLIPNSDRWLGSCLHVAIGEKNMKALAAILDQSTVLDWSEPDILGFTPLQHLSFWIDGLRLVLTCLGDSILQIHDRHPISLLQCSFSWSSKTCQETIPEIRCSASCSCNQVASLLLEKQCRIDLDEPFLADLMRATVRCQKTFVFHLKSRRDRLRDLALMHLSSEEIERSGVSRSSVLDVQTSAVIHALTRRCVEVGSELATCTNVAHSVFMCDLRRNFGVAEAEAGATVSCSIYHCLALFCPNLISLNSMTPRFHQQGFEDVDSKNSFDLTPLMIAQSYHNVPLVIWLLEHGADPLVQVPNHVSGYAVAHSMYTSFLDSFEEGDLSGAFFIIQDKSPLDSCCCSCSPDGCRPLSMLWKRSDYGLARQHPHSCEWCVSWYEGKYGFTPEVELMILRIATFEALRLRHTCCDEGFVDIEEEDREEIWDKDSAMIIKLEELLIEHQEALSRSSCSLPVFLRTQWKDRIVQVLDELQKQSTLAREEREAMAGLGISLEYERSESEDEQEQFARETGPDLDELRLAYKGTTLAKLSHRRW</sequence>
<dbReference type="Proteomes" id="UP000654918">
    <property type="component" value="Unassembled WGS sequence"/>
</dbReference>
<evidence type="ECO:0008006" key="4">
    <source>
        <dbReference type="Google" id="ProtNLM"/>
    </source>
</evidence>
<dbReference type="Gene3D" id="1.25.40.20">
    <property type="entry name" value="Ankyrin repeat-containing domain"/>
    <property type="match status" value="1"/>
</dbReference>
<reference evidence="2" key="1">
    <citation type="journal article" date="2020" name="Phytopathology">
        <title>Genome Sequence Resources of Colletotrichum truncatum, C. plurivorum, C. musicola, and C. sojae: Four Species Pathogenic to Soybean (Glycine max).</title>
        <authorList>
            <person name="Rogerio F."/>
            <person name="Boufleur T.R."/>
            <person name="Ciampi-Guillardi M."/>
            <person name="Sukno S.A."/>
            <person name="Thon M.R."/>
            <person name="Massola Junior N.S."/>
            <person name="Baroncelli R."/>
        </authorList>
    </citation>
    <scope>NUCLEOTIDE SEQUENCE</scope>
    <source>
        <strain evidence="2">LFN00145</strain>
    </source>
</reference>
<dbReference type="Pfam" id="PF00023">
    <property type="entry name" value="Ank"/>
    <property type="match status" value="1"/>
</dbReference>
<protein>
    <recommendedName>
        <fullName evidence="4">Ankyrin repeat protein</fullName>
    </recommendedName>
</protein>
<dbReference type="InterPro" id="IPR002110">
    <property type="entry name" value="Ankyrin_rpt"/>
</dbReference>
<gene>
    <name evidence="2" type="ORF">CPLU01_10887</name>
</gene>
<dbReference type="InterPro" id="IPR036770">
    <property type="entry name" value="Ankyrin_rpt-contain_sf"/>
</dbReference>
<evidence type="ECO:0000313" key="3">
    <source>
        <dbReference type="Proteomes" id="UP000654918"/>
    </source>
</evidence>
<keyword evidence="3" id="KW-1185">Reference proteome</keyword>
<evidence type="ECO:0000256" key="1">
    <source>
        <dbReference type="SAM" id="SignalP"/>
    </source>
</evidence>
<dbReference type="AlphaFoldDB" id="A0A8H6K422"/>
<comment type="caution">
    <text evidence="2">The sequence shown here is derived from an EMBL/GenBank/DDBJ whole genome shotgun (WGS) entry which is preliminary data.</text>
</comment>
<name>A0A8H6K422_9PEZI</name>
<dbReference type="EMBL" id="WIGO01000194">
    <property type="protein sequence ID" value="KAF6824377.1"/>
    <property type="molecule type" value="Genomic_DNA"/>
</dbReference>
<evidence type="ECO:0000313" key="2">
    <source>
        <dbReference type="EMBL" id="KAF6824377.1"/>
    </source>
</evidence>
<organism evidence="2 3">
    <name type="scientific">Colletotrichum plurivorum</name>
    <dbReference type="NCBI Taxonomy" id="2175906"/>
    <lineage>
        <taxon>Eukaryota</taxon>
        <taxon>Fungi</taxon>
        <taxon>Dikarya</taxon>
        <taxon>Ascomycota</taxon>
        <taxon>Pezizomycotina</taxon>
        <taxon>Sordariomycetes</taxon>
        <taxon>Hypocreomycetidae</taxon>
        <taxon>Glomerellales</taxon>
        <taxon>Glomerellaceae</taxon>
        <taxon>Colletotrichum</taxon>
        <taxon>Colletotrichum orchidearum species complex</taxon>
    </lineage>
</organism>